<proteinExistence type="inferred from homology"/>
<dbReference type="EMBL" id="DSFE01000049">
    <property type="protein sequence ID" value="HEU97669.1"/>
    <property type="molecule type" value="Genomic_DNA"/>
</dbReference>
<dbReference type="GO" id="GO:0031591">
    <property type="term" value="P:wybutosine biosynthetic process"/>
    <property type="evidence" value="ECO:0007669"/>
    <property type="project" value="InterPro"/>
</dbReference>
<comment type="similarity">
    <text evidence="1 7">Belongs to the TYW3 family.</text>
</comment>
<evidence type="ECO:0000256" key="5">
    <source>
        <dbReference type="ARBA" id="ARBA00022694"/>
    </source>
</evidence>
<dbReference type="GO" id="GO:0030488">
    <property type="term" value="P:tRNA methylation"/>
    <property type="evidence" value="ECO:0007669"/>
    <property type="project" value="InterPro"/>
</dbReference>
<evidence type="ECO:0000256" key="2">
    <source>
        <dbReference type="ARBA" id="ARBA00022603"/>
    </source>
</evidence>
<dbReference type="PANTHER" id="PTHR48418">
    <property type="entry name" value="TRNA WYBUTOSINE-SYNTHESIZING PROTEIN 3"/>
    <property type="match status" value="1"/>
</dbReference>
<dbReference type="EC" id="2.1.1.282" evidence="7"/>
<reference evidence="9" key="1">
    <citation type="journal article" date="2020" name="mSystems">
        <title>Genome- and Community-Level Interaction Insights into Carbon Utilization and Element Cycling Functions of Hydrothermarchaeota in Hydrothermal Sediment.</title>
        <authorList>
            <person name="Zhou Z."/>
            <person name="Liu Y."/>
            <person name="Xu W."/>
            <person name="Pan J."/>
            <person name="Luo Z.H."/>
            <person name="Li M."/>
        </authorList>
    </citation>
    <scope>NUCLEOTIDE SEQUENCE [LARGE SCALE GENOMIC DNA]</scope>
    <source>
        <strain evidence="9">SpSt-1259</strain>
    </source>
</reference>
<dbReference type="Pfam" id="PF02676">
    <property type="entry name" value="TYW3"/>
    <property type="match status" value="1"/>
</dbReference>
<feature type="domain" description="tRNA wybutosine-synthesizing protein" evidence="8">
    <location>
        <begin position="8"/>
        <end position="190"/>
    </location>
</feature>
<evidence type="ECO:0000313" key="9">
    <source>
        <dbReference type="EMBL" id="HEU97669.1"/>
    </source>
</evidence>
<evidence type="ECO:0000256" key="6">
    <source>
        <dbReference type="ARBA" id="ARBA00030554"/>
    </source>
</evidence>
<dbReference type="AlphaFoldDB" id="A0A7C2UL57"/>
<organism evidence="9">
    <name type="scientific">Fervidicoccus fontis</name>
    <dbReference type="NCBI Taxonomy" id="683846"/>
    <lineage>
        <taxon>Archaea</taxon>
        <taxon>Thermoproteota</taxon>
        <taxon>Thermoprotei</taxon>
        <taxon>Fervidicoccales</taxon>
        <taxon>Fervidicoccaceae</taxon>
        <taxon>Fervidicoccus</taxon>
    </lineage>
</organism>
<name>A0A7C2UL57_9CREN</name>
<dbReference type="InterPro" id="IPR022908">
    <property type="entry name" value="Taw3"/>
</dbReference>
<dbReference type="PANTHER" id="PTHR48418:SF1">
    <property type="entry name" value="TRNA WYBUTOSINE-SYNTHESIZING PROTEIN 3"/>
    <property type="match status" value="1"/>
</dbReference>
<sequence>MADHWERRKSAFLERIKRDREIGYLDPGIEETLDLINSREKSYTTSSCSGRISAVDSEFPWKRDDEHPIFKKHAPITEEELEDLLKVEPKDIIWLIVSGPILHICCRDIEEAGEMLRVARQAGFKHSGIMSISEDCFMVELISGTQLFLPLKSRTKLFIEAGSMNDILFLVNESLSEGRNRLKRLNEALRA</sequence>
<protein>
    <recommendedName>
        <fullName evidence="6 7">tRNA(Phe) 7-((3-amino-3-carboxypropyl)-4-demethylwyosine(37)-N(4))-methyltransferase</fullName>
        <ecNumber evidence="7">2.1.1.282</ecNumber>
    </recommendedName>
    <alternativeName>
        <fullName evidence="7">tRNA wyosine derivatives biosynthesis protein Taw3</fullName>
    </alternativeName>
</protein>
<evidence type="ECO:0000256" key="3">
    <source>
        <dbReference type="ARBA" id="ARBA00022679"/>
    </source>
</evidence>
<comment type="catalytic activity">
    <reaction evidence="7">
        <text>4-demethyl-7-[(3S)-3-amino-3-carboxypropyl]wyosine(37) in tRNA(Phe) + S-adenosyl-L-methionine = 7-[(3S)-3-amino-3-carboxypropyl]wyosine(37) in tRNA(Phe) + S-adenosyl-L-homocysteine + H(+)</text>
        <dbReference type="Rhea" id="RHEA:36635"/>
        <dbReference type="Rhea" id="RHEA-COMP:10378"/>
        <dbReference type="Rhea" id="RHEA-COMP:10379"/>
        <dbReference type="ChEBI" id="CHEBI:15378"/>
        <dbReference type="ChEBI" id="CHEBI:57856"/>
        <dbReference type="ChEBI" id="CHEBI:59789"/>
        <dbReference type="ChEBI" id="CHEBI:73543"/>
        <dbReference type="ChEBI" id="CHEBI:73550"/>
        <dbReference type="EC" id="2.1.1.282"/>
    </reaction>
</comment>
<dbReference type="GO" id="GO:0008175">
    <property type="term" value="F:tRNA methyltransferase activity"/>
    <property type="evidence" value="ECO:0007669"/>
    <property type="project" value="InterPro"/>
</dbReference>
<dbReference type="InterPro" id="IPR036602">
    <property type="entry name" value="tRNA_yW-synthesising-like_sf"/>
</dbReference>
<evidence type="ECO:0000259" key="8">
    <source>
        <dbReference type="Pfam" id="PF02676"/>
    </source>
</evidence>
<dbReference type="HAMAP" id="MF_00266">
    <property type="entry name" value="TYW3_archaea"/>
    <property type="match status" value="1"/>
</dbReference>
<gene>
    <name evidence="7" type="primary">taw3</name>
    <name evidence="9" type="ORF">ENO36_02290</name>
</gene>
<evidence type="ECO:0000256" key="4">
    <source>
        <dbReference type="ARBA" id="ARBA00022691"/>
    </source>
</evidence>
<dbReference type="Gene3D" id="3.30.1960.10">
    <property type="entry name" value="tRNA wybutosine-synthesizing-like"/>
    <property type="match status" value="1"/>
</dbReference>
<comment type="function">
    <text evidence="7">S-adenosyl-L-methionine-dependent methyltransferase that acts as a component of the wyosine derivatives biosynthesis pathway. Probably methylates N-4 position of wybutosine-86 to produce wybutosine-72.</text>
</comment>
<keyword evidence="5 7" id="KW-0819">tRNA processing</keyword>
<comment type="caution">
    <text evidence="9">The sequence shown here is derived from an EMBL/GenBank/DDBJ whole genome shotgun (WGS) entry which is preliminary data.</text>
</comment>
<dbReference type="SUPFAM" id="SSF111278">
    <property type="entry name" value="SSo0622-like"/>
    <property type="match status" value="1"/>
</dbReference>
<keyword evidence="2 7" id="KW-0489">Methyltransferase</keyword>
<keyword evidence="3 7" id="KW-0808">Transferase</keyword>
<evidence type="ECO:0000256" key="7">
    <source>
        <dbReference type="HAMAP-Rule" id="MF_00266"/>
    </source>
</evidence>
<dbReference type="Proteomes" id="UP000885664">
    <property type="component" value="Unassembled WGS sequence"/>
</dbReference>
<keyword evidence="4 7" id="KW-0949">S-adenosyl-L-methionine</keyword>
<dbReference type="InterPro" id="IPR003827">
    <property type="entry name" value="tRNA_yW-synthesising"/>
</dbReference>
<accession>A0A7C2UL57</accession>
<evidence type="ECO:0000256" key="1">
    <source>
        <dbReference type="ARBA" id="ARBA00008569"/>
    </source>
</evidence>